<comment type="cofactor">
    <cofactor evidence="8">
        <name>Ca(2+)</name>
        <dbReference type="ChEBI" id="CHEBI:29108"/>
    </cofactor>
    <text evidence="8">Binds 1 Ca(2+) ion per subunit.</text>
</comment>
<evidence type="ECO:0000256" key="9">
    <source>
        <dbReference type="SAM" id="SignalP"/>
    </source>
</evidence>
<feature type="chain" id="PRO_5042177978" evidence="9">
    <location>
        <begin position="18"/>
        <end position="574"/>
    </location>
</feature>
<evidence type="ECO:0000256" key="2">
    <source>
        <dbReference type="ARBA" id="ARBA00022670"/>
    </source>
</evidence>
<evidence type="ECO:0000256" key="1">
    <source>
        <dbReference type="ARBA" id="ARBA00004239"/>
    </source>
</evidence>
<dbReference type="InterPro" id="IPR036852">
    <property type="entry name" value="Peptidase_S8/S53_dom_sf"/>
</dbReference>
<feature type="domain" description="Peptidase S53" evidence="10">
    <location>
        <begin position="210"/>
        <end position="574"/>
    </location>
</feature>
<dbReference type="CDD" id="cd04056">
    <property type="entry name" value="Peptidases_S53"/>
    <property type="match status" value="1"/>
</dbReference>
<dbReference type="GO" id="GO:0046872">
    <property type="term" value="F:metal ion binding"/>
    <property type="evidence" value="ECO:0007669"/>
    <property type="project" value="UniProtKB-UniRule"/>
</dbReference>
<evidence type="ECO:0000256" key="4">
    <source>
        <dbReference type="ARBA" id="ARBA00022801"/>
    </source>
</evidence>
<accession>A0AAD6Z4W8</accession>
<feature type="signal peptide" evidence="9">
    <location>
        <begin position="1"/>
        <end position="17"/>
    </location>
</feature>
<keyword evidence="3 8" id="KW-0479">Metal-binding</keyword>
<dbReference type="Proteomes" id="UP001218218">
    <property type="component" value="Unassembled WGS sequence"/>
</dbReference>
<keyword evidence="12" id="KW-1185">Reference proteome</keyword>
<evidence type="ECO:0000259" key="10">
    <source>
        <dbReference type="PROSITE" id="PS51695"/>
    </source>
</evidence>
<comment type="subcellular location">
    <subcellularLocation>
        <location evidence="1">Secreted</location>
        <location evidence="1">Extracellular space</location>
    </subcellularLocation>
</comment>
<evidence type="ECO:0000256" key="8">
    <source>
        <dbReference type="PROSITE-ProRule" id="PRU01032"/>
    </source>
</evidence>
<dbReference type="GO" id="GO:0004252">
    <property type="term" value="F:serine-type endopeptidase activity"/>
    <property type="evidence" value="ECO:0007669"/>
    <property type="project" value="UniProtKB-UniRule"/>
</dbReference>
<feature type="active site" description="Charge relay system" evidence="8">
    <location>
        <position position="284"/>
    </location>
</feature>
<dbReference type="EMBL" id="JARIHO010000087">
    <property type="protein sequence ID" value="KAJ7307815.1"/>
    <property type="molecule type" value="Genomic_DNA"/>
</dbReference>
<dbReference type="SMART" id="SM00944">
    <property type="entry name" value="Pro-kuma_activ"/>
    <property type="match status" value="1"/>
</dbReference>
<keyword evidence="5 8" id="KW-0720">Serine protease</keyword>
<feature type="binding site" evidence="8">
    <location>
        <position position="535"/>
    </location>
    <ligand>
        <name>Ca(2+)</name>
        <dbReference type="ChEBI" id="CHEBI:29108"/>
    </ligand>
</feature>
<name>A0AAD6Z4W8_9AGAR</name>
<evidence type="ECO:0000256" key="6">
    <source>
        <dbReference type="ARBA" id="ARBA00022837"/>
    </source>
</evidence>
<organism evidence="11 12">
    <name type="scientific">Mycena albidolilacea</name>
    <dbReference type="NCBI Taxonomy" id="1033008"/>
    <lineage>
        <taxon>Eukaryota</taxon>
        <taxon>Fungi</taxon>
        <taxon>Dikarya</taxon>
        <taxon>Basidiomycota</taxon>
        <taxon>Agaricomycotina</taxon>
        <taxon>Agaricomycetes</taxon>
        <taxon>Agaricomycetidae</taxon>
        <taxon>Agaricales</taxon>
        <taxon>Marasmiineae</taxon>
        <taxon>Mycenaceae</taxon>
        <taxon>Mycena</taxon>
    </lineage>
</organism>
<keyword evidence="7" id="KW-0865">Zymogen</keyword>
<proteinExistence type="predicted"/>
<dbReference type="InterPro" id="IPR050819">
    <property type="entry name" value="Tripeptidyl-peptidase_I"/>
</dbReference>
<dbReference type="PANTHER" id="PTHR14218:SF15">
    <property type="entry name" value="TRIPEPTIDYL-PEPTIDASE 1"/>
    <property type="match status" value="1"/>
</dbReference>
<dbReference type="AlphaFoldDB" id="A0AAD6Z4W8"/>
<dbReference type="GO" id="GO:0008240">
    <property type="term" value="F:tripeptidyl-peptidase activity"/>
    <property type="evidence" value="ECO:0007669"/>
    <property type="project" value="UniProtKB-EC"/>
</dbReference>
<feature type="binding site" evidence="8">
    <location>
        <position position="534"/>
    </location>
    <ligand>
        <name>Ca(2+)</name>
        <dbReference type="ChEBI" id="CHEBI:29108"/>
    </ligand>
</feature>
<feature type="active site" description="Charge relay system" evidence="8">
    <location>
        <position position="491"/>
    </location>
</feature>
<protein>
    <submittedName>
        <fullName evidence="11">Family S53 protease</fullName>
    </submittedName>
</protein>
<evidence type="ECO:0000313" key="11">
    <source>
        <dbReference type="EMBL" id="KAJ7307815.1"/>
    </source>
</evidence>
<dbReference type="InterPro" id="IPR030400">
    <property type="entry name" value="Sedolisin_dom"/>
</dbReference>
<feature type="binding site" evidence="8">
    <location>
        <position position="555"/>
    </location>
    <ligand>
        <name>Ca(2+)</name>
        <dbReference type="ChEBI" id="CHEBI:29108"/>
    </ligand>
</feature>
<dbReference type="PANTHER" id="PTHR14218">
    <property type="entry name" value="PROTEASE S8 TRIPEPTIDYL PEPTIDASE I CLN2"/>
    <property type="match status" value="1"/>
</dbReference>
<reference evidence="11" key="1">
    <citation type="submission" date="2023-03" db="EMBL/GenBank/DDBJ databases">
        <title>Massive genome expansion in bonnet fungi (Mycena s.s.) driven by repeated elements and novel gene families across ecological guilds.</title>
        <authorList>
            <consortium name="Lawrence Berkeley National Laboratory"/>
            <person name="Harder C.B."/>
            <person name="Miyauchi S."/>
            <person name="Viragh M."/>
            <person name="Kuo A."/>
            <person name="Thoen E."/>
            <person name="Andreopoulos B."/>
            <person name="Lu D."/>
            <person name="Skrede I."/>
            <person name="Drula E."/>
            <person name="Henrissat B."/>
            <person name="Morin E."/>
            <person name="Kohler A."/>
            <person name="Barry K."/>
            <person name="LaButti K."/>
            <person name="Morin E."/>
            <person name="Salamov A."/>
            <person name="Lipzen A."/>
            <person name="Mereny Z."/>
            <person name="Hegedus B."/>
            <person name="Baldrian P."/>
            <person name="Stursova M."/>
            <person name="Weitz H."/>
            <person name="Taylor A."/>
            <person name="Grigoriev I.V."/>
            <person name="Nagy L.G."/>
            <person name="Martin F."/>
            <person name="Kauserud H."/>
        </authorList>
    </citation>
    <scope>NUCLEOTIDE SEQUENCE</scope>
    <source>
        <strain evidence="11">CBHHK002</strain>
    </source>
</reference>
<feature type="active site" description="Charge relay system" evidence="8">
    <location>
        <position position="288"/>
    </location>
</feature>
<keyword evidence="6 8" id="KW-0106">Calcium</keyword>
<dbReference type="SUPFAM" id="SSF54897">
    <property type="entry name" value="Protease propeptides/inhibitors"/>
    <property type="match status" value="1"/>
</dbReference>
<feature type="binding site" evidence="8">
    <location>
        <position position="553"/>
    </location>
    <ligand>
        <name>Ca(2+)</name>
        <dbReference type="ChEBI" id="CHEBI:29108"/>
    </ligand>
</feature>
<keyword evidence="2 8" id="KW-0645">Protease</keyword>
<gene>
    <name evidence="11" type="ORF">DFH08DRAFT_900692</name>
</gene>
<dbReference type="PROSITE" id="PS51695">
    <property type="entry name" value="SEDOLISIN"/>
    <property type="match status" value="1"/>
</dbReference>
<evidence type="ECO:0000256" key="3">
    <source>
        <dbReference type="ARBA" id="ARBA00022723"/>
    </source>
</evidence>
<sequence>MVLANSFFASLLLLATAKPMASHTMVVHESRVAPAEGFVQSAAAPAEQELTLRIALKQNNIAGLETELYKVSDPASEFYGQHLTLEEVTKFVKPMDETLAAVSSWLSKNNIDAKPVTPTGDMLEIKIPVSQANDLLSAEFSVFTHVKTGKSIIRTLQYSLPAPLTQHVDFFHPTTIFAPPLNSMPKFVAANPAKRATPSSNNLPDSCASTMTPACLQLLYGIPITPATQQSNRLGVAGFIDEFANQADLTAFLTSFRPDINSSTTFALETLDGGSNPQNDPGLEADLDIQYTIGLATGVPVVFISAGDDNPDGLNGFLDMIVFLINNPNRPSVLSTSYSFQAETDLPLSVAIDLCNKYMQLGALGTSLLFSSGDGGVSGGQGGSCGDFVPPFPAGCPFITSVGSTGGINQNAGINEIGSSFSSGGFSNYFPIPDFQAKDVAAYLAFLDSLGTIPESGRFNRSGRGFPDVSAQGENFGIVFGNQPGTVAGTSCSTPTFASVIALLNDELVAAGKPTLGFLNPFLYSAAGRAALNDVSFGDNPGCATDGFFGHAGWDAVTGLGTPNYPALRTAVGL</sequence>
<dbReference type="GO" id="GO:0006508">
    <property type="term" value="P:proteolysis"/>
    <property type="evidence" value="ECO:0007669"/>
    <property type="project" value="UniProtKB-KW"/>
</dbReference>
<dbReference type="CDD" id="cd11377">
    <property type="entry name" value="Pro-peptidase_S53"/>
    <property type="match status" value="1"/>
</dbReference>
<dbReference type="Pfam" id="PF09286">
    <property type="entry name" value="Pro-kuma_activ"/>
    <property type="match status" value="1"/>
</dbReference>
<dbReference type="GO" id="GO:0005576">
    <property type="term" value="C:extracellular region"/>
    <property type="evidence" value="ECO:0007669"/>
    <property type="project" value="UniProtKB-SubCell"/>
</dbReference>
<evidence type="ECO:0000313" key="12">
    <source>
        <dbReference type="Proteomes" id="UP001218218"/>
    </source>
</evidence>
<evidence type="ECO:0000256" key="5">
    <source>
        <dbReference type="ARBA" id="ARBA00022825"/>
    </source>
</evidence>
<evidence type="ECO:0000256" key="7">
    <source>
        <dbReference type="ARBA" id="ARBA00023145"/>
    </source>
</evidence>
<comment type="caution">
    <text evidence="11">The sequence shown here is derived from an EMBL/GenBank/DDBJ whole genome shotgun (WGS) entry which is preliminary data.</text>
</comment>
<dbReference type="SUPFAM" id="SSF52743">
    <property type="entry name" value="Subtilisin-like"/>
    <property type="match status" value="1"/>
</dbReference>
<dbReference type="Gene3D" id="3.40.50.200">
    <property type="entry name" value="Peptidase S8/S53 domain"/>
    <property type="match status" value="1"/>
</dbReference>
<keyword evidence="9" id="KW-0732">Signal</keyword>
<dbReference type="InterPro" id="IPR015366">
    <property type="entry name" value="S53_propep"/>
</dbReference>
<keyword evidence="4 8" id="KW-0378">Hydrolase</keyword>